<reference evidence="1 2" key="1">
    <citation type="submission" date="2019-09" db="EMBL/GenBank/DDBJ databases">
        <title>Acinetobacter sp. C16S1 isolated from saline soil.</title>
        <authorList>
            <person name="Xu L."/>
            <person name="Sun J.-Q."/>
        </authorList>
    </citation>
    <scope>NUCLEOTIDE SEQUENCE [LARGE SCALE GENOMIC DNA]</scope>
    <source>
        <strain evidence="1 2">C16S1</strain>
    </source>
</reference>
<evidence type="ECO:0000313" key="1">
    <source>
        <dbReference type="EMBL" id="QER40085.1"/>
    </source>
</evidence>
<sequence length="81" mass="9211">MKVSYGIVQNIESVKAIVGQLPKLRSQASATALVSLFSESGGMSCCNFSKYKWFTRLFSVMEYRKNLKGPDPYPEDYFDKK</sequence>
<gene>
    <name evidence="1" type="ORF">F2A31_10295</name>
</gene>
<dbReference type="AlphaFoldDB" id="A0A5P1UTM8"/>
<accession>A0A5P1UTM8</accession>
<name>A0A5P1UTM8_9GAMM</name>
<protein>
    <submittedName>
        <fullName evidence="1">Uncharacterized protein</fullName>
    </submittedName>
</protein>
<dbReference type="EMBL" id="CP043909">
    <property type="protein sequence ID" value="QER40085.1"/>
    <property type="molecule type" value="Genomic_DNA"/>
</dbReference>
<dbReference type="Proteomes" id="UP000325177">
    <property type="component" value="Chromosome"/>
</dbReference>
<evidence type="ECO:0000313" key="2">
    <source>
        <dbReference type="Proteomes" id="UP000325177"/>
    </source>
</evidence>
<dbReference type="KEGG" id="asue:F2A31_10295"/>
<proteinExistence type="predicted"/>
<keyword evidence="2" id="KW-1185">Reference proteome</keyword>
<organism evidence="1 2">
    <name type="scientific">Acinetobacter suaedae</name>
    <dbReference type="NCBI Taxonomy" id="2609668"/>
    <lineage>
        <taxon>Bacteria</taxon>
        <taxon>Pseudomonadati</taxon>
        <taxon>Pseudomonadota</taxon>
        <taxon>Gammaproteobacteria</taxon>
        <taxon>Moraxellales</taxon>
        <taxon>Moraxellaceae</taxon>
        <taxon>Acinetobacter</taxon>
    </lineage>
</organism>